<keyword evidence="12 17" id="KW-0573">Peptidoglycan synthesis</keyword>
<sequence length="317" mass="33527">MTKAAGRTGDPLLLLAGGSNVVIGDEGFAGTAILIRSRGVEVISRRPDQLIVRVQAGHPWDEFVAETVEAGWSGVECLSGIPGSTGATPIQNVGAYGQDVSETIRSVTVYDRADGVVRDMPAADCGFGYRASVFKHNDRYVVLTVDFRLLPDALSGPVRYAELARSLGVEQNARVPLAAARESVLALRAGKGMVLDADDRDTWSVGSFFTNPVLDAAAWEHLRTATEGIGEPPGWPGEGGRVKVSAAWLIDRAGFGKGYPGGDVPVSISTKHTLALTNRGSGTTAQLLGLAREIRDGVRERFGVVLHPEPVLVGCEI</sequence>
<dbReference type="Pfam" id="PF01565">
    <property type="entry name" value="FAD_binding_4"/>
    <property type="match status" value="1"/>
</dbReference>
<keyword evidence="10 17" id="KW-0521">NADP</keyword>
<comment type="function">
    <text evidence="2 17">Cell wall formation.</text>
</comment>
<gene>
    <name evidence="17" type="primary">murB</name>
    <name evidence="19" type="ORF">J2S41_007223</name>
</gene>
<evidence type="ECO:0000256" key="3">
    <source>
        <dbReference type="ARBA" id="ARBA00004496"/>
    </source>
</evidence>
<keyword evidence="13 17" id="KW-0560">Oxidoreductase</keyword>
<comment type="pathway">
    <text evidence="4 17">Cell wall biogenesis; peptidoglycan biosynthesis.</text>
</comment>
<feature type="active site" evidence="17">
    <location>
        <position position="130"/>
    </location>
</feature>
<evidence type="ECO:0000256" key="13">
    <source>
        <dbReference type="ARBA" id="ARBA00023002"/>
    </source>
</evidence>
<dbReference type="InterPro" id="IPR036318">
    <property type="entry name" value="FAD-bd_PCMH-like_sf"/>
</dbReference>
<evidence type="ECO:0000256" key="1">
    <source>
        <dbReference type="ARBA" id="ARBA00001974"/>
    </source>
</evidence>
<comment type="caution">
    <text evidence="19">The sequence shown here is derived from an EMBL/GenBank/DDBJ whole genome shotgun (WGS) entry which is preliminary data.</text>
</comment>
<comment type="subcellular location">
    <subcellularLocation>
        <location evidence="3 17">Cytoplasm</location>
    </subcellularLocation>
</comment>
<dbReference type="Gene3D" id="3.30.465.10">
    <property type="match status" value="1"/>
</dbReference>
<evidence type="ECO:0000256" key="12">
    <source>
        <dbReference type="ARBA" id="ARBA00022984"/>
    </source>
</evidence>
<evidence type="ECO:0000256" key="16">
    <source>
        <dbReference type="ARBA" id="ARBA00048914"/>
    </source>
</evidence>
<dbReference type="InterPro" id="IPR006094">
    <property type="entry name" value="Oxid_FAD_bind_N"/>
</dbReference>
<keyword evidence="11 17" id="KW-0133">Cell shape</keyword>
<dbReference type="GO" id="GO:0071949">
    <property type="term" value="F:FAD binding"/>
    <property type="evidence" value="ECO:0007669"/>
    <property type="project" value="InterPro"/>
</dbReference>
<dbReference type="Proteomes" id="UP001183643">
    <property type="component" value="Unassembled WGS sequence"/>
</dbReference>
<evidence type="ECO:0000256" key="17">
    <source>
        <dbReference type="HAMAP-Rule" id="MF_00037"/>
    </source>
</evidence>
<keyword evidence="15 17" id="KW-0961">Cell wall biogenesis/degradation</keyword>
<proteinExistence type="inferred from homology"/>
<evidence type="ECO:0000256" key="15">
    <source>
        <dbReference type="ARBA" id="ARBA00023316"/>
    </source>
</evidence>
<evidence type="ECO:0000256" key="4">
    <source>
        <dbReference type="ARBA" id="ARBA00004752"/>
    </source>
</evidence>
<dbReference type="HAMAP" id="MF_00037">
    <property type="entry name" value="MurB"/>
    <property type="match status" value="1"/>
</dbReference>
<dbReference type="InterPro" id="IPR003170">
    <property type="entry name" value="MurB"/>
</dbReference>
<feature type="domain" description="FAD-binding PCMH-type" evidence="18">
    <location>
        <begin position="1"/>
        <end position="180"/>
    </location>
</feature>
<dbReference type="SUPFAM" id="SSF56176">
    <property type="entry name" value="FAD-binding/transporter-associated domain-like"/>
    <property type="match status" value="1"/>
</dbReference>
<dbReference type="GO" id="GO:0009252">
    <property type="term" value="P:peptidoglycan biosynthetic process"/>
    <property type="evidence" value="ECO:0007669"/>
    <property type="project" value="UniProtKB-UniRule"/>
</dbReference>
<dbReference type="GO" id="GO:0051301">
    <property type="term" value="P:cell division"/>
    <property type="evidence" value="ECO:0007669"/>
    <property type="project" value="UniProtKB-KW"/>
</dbReference>
<keyword evidence="6 17" id="KW-0963">Cytoplasm</keyword>
<keyword evidence="9 17" id="KW-0274">FAD</keyword>
<dbReference type="SUPFAM" id="SSF56194">
    <property type="entry name" value="Uridine diphospho-N-Acetylenolpyruvylglucosamine reductase, MurB, C-terminal domain"/>
    <property type="match status" value="1"/>
</dbReference>
<dbReference type="InterPro" id="IPR016166">
    <property type="entry name" value="FAD-bd_PCMH"/>
</dbReference>
<accession>A0AAE3YVI1</accession>
<dbReference type="GO" id="GO:0008360">
    <property type="term" value="P:regulation of cell shape"/>
    <property type="evidence" value="ECO:0007669"/>
    <property type="project" value="UniProtKB-KW"/>
</dbReference>
<reference evidence="19" key="1">
    <citation type="submission" date="2023-07" db="EMBL/GenBank/DDBJ databases">
        <title>Sequencing the genomes of 1000 actinobacteria strains.</title>
        <authorList>
            <person name="Klenk H.-P."/>
        </authorList>
    </citation>
    <scope>NUCLEOTIDE SEQUENCE</scope>
    <source>
        <strain evidence="19">DSM 44707</strain>
    </source>
</reference>
<comment type="catalytic activity">
    <reaction evidence="16 17">
        <text>UDP-N-acetyl-alpha-D-muramate + NADP(+) = UDP-N-acetyl-3-O-(1-carboxyvinyl)-alpha-D-glucosamine + NADPH + H(+)</text>
        <dbReference type="Rhea" id="RHEA:12248"/>
        <dbReference type="ChEBI" id="CHEBI:15378"/>
        <dbReference type="ChEBI" id="CHEBI:57783"/>
        <dbReference type="ChEBI" id="CHEBI:58349"/>
        <dbReference type="ChEBI" id="CHEBI:68483"/>
        <dbReference type="ChEBI" id="CHEBI:70757"/>
        <dbReference type="EC" id="1.3.1.98"/>
    </reaction>
</comment>
<organism evidence="19 20">
    <name type="scientific">Catenuloplanes atrovinosus</name>
    <dbReference type="NCBI Taxonomy" id="137266"/>
    <lineage>
        <taxon>Bacteria</taxon>
        <taxon>Bacillati</taxon>
        <taxon>Actinomycetota</taxon>
        <taxon>Actinomycetes</taxon>
        <taxon>Micromonosporales</taxon>
        <taxon>Micromonosporaceae</taxon>
        <taxon>Catenuloplanes</taxon>
    </lineage>
</organism>
<evidence type="ECO:0000313" key="20">
    <source>
        <dbReference type="Proteomes" id="UP001183643"/>
    </source>
</evidence>
<evidence type="ECO:0000313" key="19">
    <source>
        <dbReference type="EMBL" id="MDR7280445.1"/>
    </source>
</evidence>
<dbReference type="NCBIfam" id="NF010478">
    <property type="entry name" value="PRK13903.1"/>
    <property type="match status" value="1"/>
</dbReference>
<feature type="active site" evidence="17">
    <location>
        <position position="309"/>
    </location>
</feature>
<dbReference type="Pfam" id="PF02873">
    <property type="entry name" value="MurB_C"/>
    <property type="match status" value="1"/>
</dbReference>
<keyword evidence="14 17" id="KW-0131">Cell cycle</keyword>
<evidence type="ECO:0000256" key="7">
    <source>
        <dbReference type="ARBA" id="ARBA00022618"/>
    </source>
</evidence>
<evidence type="ECO:0000256" key="10">
    <source>
        <dbReference type="ARBA" id="ARBA00022857"/>
    </source>
</evidence>
<dbReference type="AlphaFoldDB" id="A0AAE3YVI1"/>
<dbReference type="GO" id="GO:0005829">
    <property type="term" value="C:cytosol"/>
    <property type="evidence" value="ECO:0007669"/>
    <property type="project" value="TreeGrafter"/>
</dbReference>
<evidence type="ECO:0000256" key="6">
    <source>
        <dbReference type="ARBA" id="ARBA00022490"/>
    </source>
</evidence>
<dbReference type="GO" id="GO:0008762">
    <property type="term" value="F:UDP-N-acetylmuramate dehydrogenase activity"/>
    <property type="evidence" value="ECO:0007669"/>
    <property type="project" value="UniProtKB-UniRule"/>
</dbReference>
<comment type="cofactor">
    <cofactor evidence="1 17">
        <name>FAD</name>
        <dbReference type="ChEBI" id="CHEBI:57692"/>
    </cofactor>
</comment>
<dbReference type="InterPro" id="IPR016169">
    <property type="entry name" value="FAD-bd_PCMH_sub2"/>
</dbReference>
<dbReference type="EC" id="1.3.1.98" evidence="17"/>
<name>A0AAE3YVI1_9ACTN</name>
<dbReference type="Gene3D" id="3.90.78.10">
    <property type="entry name" value="UDP-N-acetylenolpyruvoylglucosamine reductase, C-terminal domain"/>
    <property type="match status" value="1"/>
</dbReference>
<comment type="similarity">
    <text evidence="5 17">Belongs to the MurB family.</text>
</comment>
<dbReference type="InterPro" id="IPR036635">
    <property type="entry name" value="MurB_C_sf"/>
</dbReference>
<evidence type="ECO:0000256" key="5">
    <source>
        <dbReference type="ARBA" id="ARBA00010485"/>
    </source>
</evidence>
<keyword evidence="8 17" id="KW-0285">Flavoprotein</keyword>
<evidence type="ECO:0000256" key="9">
    <source>
        <dbReference type="ARBA" id="ARBA00022827"/>
    </source>
</evidence>
<dbReference type="PANTHER" id="PTHR21071">
    <property type="entry name" value="UDP-N-ACETYLENOLPYRUVOYLGLUCOSAMINE REDUCTASE"/>
    <property type="match status" value="1"/>
</dbReference>
<keyword evidence="20" id="KW-1185">Reference proteome</keyword>
<protein>
    <recommendedName>
        <fullName evidence="17">UDP-N-acetylenolpyruvoylglucosamine reductase</fullName>
        <ecNumber evidence="17">1.3.1.98</ecNumber>
    </recommendedName>
    <alternativeName>
        <fullName evidence="17">UDP-N-acetylmuramate dehydrogenase</fullName>
    </alternativeName>
</protein>
<dbReference type="PROSITE" id="PS51387">
    <property type="entry name" value="FAD_PCMH"/>
    <property type="match status" value="1"/>
</dbReference>
<dbReference type="GO" id="GO:0071555">
    <property type="term" value="P:cell wall organization"/>
    <property type="evidence" value="ECO:0007669"/>
    <property type="project" value="UniProtKB-KW"/>
</dbReference>
<evidence type="ECO:0000256" key="14">
    <source>
        <dbReference type="ARBA" id="ARBA00023306"/>
    </source>
</evidence>
<dbReference type="EMBL" id="JAVDYB010000001">
    <property type="protein sequence ID" value="MDR7280445.1"/>
    <property type="molecule type" value="Genomic_DNA"/>
</dbReference>
<dbReference type="InterPro" id="IPR011601">
    <property type="entry name" value="MurB_C"/>
</dbReference>
<keyword evidence="7 17" id="KW-0132">Cell division</keyword>
<evidence type="ECO:0000256" key="8">
    <source>
        <dbReference type="ARBA" id="ARBA00022630"/>
    </source>
</evidence>
<evidence type="ECO:0000256" key="11">
    <source>
        <dbReference type="ARBA" id="ARBA00022960"/>
    </source>
</evidence>
<evidence type="ECO:0000259" key="18">
    <source>
        <dbReference type="PROSITE" id="PS51387"/>
    </source>
</evidence>
<dbReference type="PANTHER" id="PTHR21071:SF4">
    <property type="entry name" value="UDP-N-ACETYLENOLPYRUVOYLGLUCOSAMINE REDUCTASE"/>
    <property type="match status" value="1"/>
</dbReference>
<evidence type="ECO:0000256" key="2">
    <source>
        <dbReference type="ARBA" id="ARBA00003921"/>
    </source>
</evidence>
<feature type="active site" description="Proton donor" evidence="17">
    <location>
        <position position="207"/>
    </location>
</feature>